<dbReference type="InterPro" id="IPR032675">
    <property type="entry name" value="LRR_dom_sf"/>
</dbReference>
<gene>
    <name evidence="1" type="ORF">FOMPIDRAFT_84739</name>
</gene>
<dbReference type="Gene3D" id="3.80.10.10">
    <property type="entry name" value="Ribonuclease Inhibitor"/>
    <property type="match status" value="1"/>
</dbReference>
<dbReference type="EMBL" id="KE504127">
    <property type="protein sequence ID" value="EPT04151.1"/>
    <property type="molecule type" value="Genomic_DNA"/>
</dbReference>
<evidence type="ECO:0000313" key="2">
    <source>
        <dbReference type="Proteomes" id="UP000015241"/>
    </source>
</evidence>
<evidence type="ECO:0008006" key="3">
    <source>
        <dbReference type="Google" id="ProtNLM"/>
    </source>
</evidence>
<protein>
    <recommendedName>
        <fullName evidence="3">F-box domain-containing protein</fullName>
    </recommendedName>
</protein>
<keyword evidence="2" id="KW-1185">Reference proteome</keyword>
<dbReference type="Proteomes" id="UP000015241">
    <property type="component" value="Unassembled WGS sequence"/>
</dbReference>
<dbReference type="InParanoid" id="S8FSG2"/>
<dbReference type="AlphaFoldDB" id="S8FSG2"/>
<dbReference type="SUPFAM" id="SSF52047">
    <property type="entry name" value="RNI-like"/>
    <property type="match status" value="1"/>
</dbReference>
<name>S8FSG2_FOMSC</name>
<sequence>MALITDLDPEVLNNIFHLLLESRLRDGLQILFALARTCRAFFEPAANSLWRWVPSLAPLAYSLPRDAWVMICEPDENTGTPAIITLRRALVPSDFARFSIYTHRVKELGGLGQPATARLHAYELSPDALATLLHHQFLPCLLPELRVLDMSRSHSKGLAPFIAMFFSPKLEVLTIPAGLQIEPEQEKQEFRALLCIPERCPRLSVLQVYGPEASSSFVEAIAKLVPHLKAIYTLRIPHVPMAIDALKALSNSSGLEQLTFYVLPGRNPCEAFADATGDAHEKEHLFSSLTQLSITLDVIQHATQFLAYVTSSGLSSLKVVLRQTATPEQLERFFKALSCHPSCPKLNELIIHGQAVRQDVRPIRRSSQLQLGVALSDLLPLLDLRLRLLEIAGIPVDIDDDDLKRMARAWPELRQLSLGVYGRHLWMTSYPPRATLFGLIPIFQYCRRIEMIGYRMRTDIFDEEATYDIIGFTRPGKGIITNNVVELCVGDSRIHKPTKVASFLSDICPRLWEIENTWLRRELMNSQEIAVLNVADEEDMYRKWGLVTKYVPEFVRIRQQERHFIRDK</sequence>
<dbReference type="eggNOG" id="ENOG502SR04">
    <property type="taxonomic scope" value="Eukaryota"/>
</dbReference>
<accession>S8FSG2</accession>
<dbReference type="OrthoDB" id="2800603at2759"/>
<evidence type="ECO:0000313" key="1">
    <source>
        <dbReference type="EMBL" id="EPT04151.1"/>
    </source>
</evidence>
<reference evidence="1 2" key="1">
    <citation type="journal article" date="2012" name="Science">
        <title>The Paleozoic origin of enzymatic lignin decomposition reconstructed from 31 fungal genomes.</title>
        <authorList>
            <person name="Floudas D."/>
            <person name="Binder M."/>
            <person name="Riley R."/>
            <person name="Barry K."/>
            <person name="Blanchette R.A."/>
            <person name="Henrissat B."/>
            <person name="Martinez A.T."/>
            <person name="Otillar R."/>
            <person name="Spatafora J.W."/>
            <person name="Yadav J.S."/>
            <person name="Aerts A."/>
            <person name="Benoit I."/>
            <person name="Boyd A."/>
            <person name="Carlson A."/>
            <person name="Copeland A."/>
            <person name="Coutinho P.M."/>
            <person name="de Vries R.P."/>
            <person name="Ferreira P."/>
            <person name="Findley K."/>
            <person name="Foster B."/>
            <person name="Gaskell J."/>
            <person name="Glotzer D."/>
            <person name="Gorecki P."/>
            <person name="Heitman J."/>
            <person name="Hesse C."/>
            <person name="Hori C."/>
            <person name="Igarashi K."/>
            <person name="Jurgens J.A."/>
            <person name="Kallen N."/>
            <person name="Kersten P."/>
            <person name="Kohler A."/>
            <person name="Kuees U."/>
            <person name="Kumar T.K.A."/>
            <person name="Kuo A."/>
            <person name="LaButti K."/>
            <person name="Larrondo L.F."/>
            <person name="Lindquist E."/>
            <person name="Ling A."/>
            <person name="Lombard V."/>
            <person name="Lucas S."/>
            <person name="Lundell T."/>
            <person name="Martin R."/>
            <person name="McLaughlin D.J."/>
            <person name="Morgenstern I."/>
            <person name="Morin E."/>
            <person name="Murat C."/>
            <person name="Nagy L.G."/>
            <person name="Nolan M."/>
            <person name="Ohm R.A."/>
            <person name="Patyshakuliyeva A."/>
            <person name="Rokas A."/>
            <person name="Ruiz-Duenas F.J."/>
            <person name="Sabat G."/>
            <person name="Salamov A."/>
            <person name="Samejima M."/>
            <person name="Schmutz J."/>
            <person name="Slot J.C."/>
            <person name="St John F."/>
            <person name="Stenlid J."/>
            <person name="Sun H."/>
            <person name="Sun S."/>
            <person name="Syed K."/>
            <person name="Tsang A."/>
            <person name="Wiebenga A."/>
            <person name="Young D."/>
            <person name="Pisabarro A."/>
            <person name="Eastwood D.C."/>
            <person name="Martin F."/>
            <person name="Cullen D."/>
            <person name="Grigoriev I.V."/>
            <person name="Hibbett D.S."/>
        </authorList>
    </citation>
    <scope>NUCLEOTIDE SEQUENCE</scope>
    <source>
        <strain evidence="2">FP-58527</strain>
    </source>
</reference>
<proteinExistence type="predicted"/>
<dbReference type="STRING" id="743788.S8FSG2"/>
<organism evidence="1 2">
    <name type="scientific">Fomitopsis schrenkii</name>
    <name type="common">Brown rot fungus</name>
    <dbReference type="NCBI Taxonomy" id="2126942"/>
    <lineage>
        <taxon>Eukaryota</taxon>
        <taxon>Fungi</taxon>
        <taxon>Dikarya</taxon>
        <taxon>Basidiomycota</taxon>
        <taxon>Agaricomycotina</taxon>
        <taxon>Agaricomycetes</taxon>
        <taxon>Polyporales</taxon>
        <taxon>Fomitopsis</taxon>
    </lineage>
</organism>
<dbReference type="HOGENOM" id="CLU_021164_0_0_1"/>